<evidence type="ECO:0000313" key="4">
    <source>
        <dbReference type="Proteomes" id="UP000237662"/>
    </source>
</evidence>
<dbReference type="PANTHER" id="PTHR10900:SF77">
    <property type="entry name" value="FI19380P1"/>
    <property type="match status" value="1"/>
</dbReference>
<dbReference type="OrthoDB" id="9800666at2"/>
<proteinExistence type="predicted"/>
<comment type="caution">
    <text evidence="3">The sequence shown here is derived from an EMBL/GenBank/DDBJ whole genome shotgun (WGS) entry which is preliminary data.</text>
</comment>
<organism evidence="3 4">
    <name type="scientific">Neolewinella xylanilytica</name>
    <dbReference type="NCBI Taxonomy" id="1514080"/>
    <lineage>
        <taxon>Bacteria</taxon>
        <taxon>Pseudomonadati</taxon>
        <taxon>Bacteroidota</taxon>
        <taxon>Saprospiria</taxon>
        <taxon>Saprospirales</taxon>
        <taxon>Lewinellaceae</taxon>
        <taxon>Neolewinella</taxon>
    </lineage>
</organism>
<dbReference type="GO" id="GO:0005615">
    <property type="term" value="C:extracellular space"/>
    <property type="evidence" value="ECO:0007669"/>
    <property type="project" value="TreeGrafter"/>
</dbReference>
<feature type="signal peptide" evidence="1">
    <location>
        <begin position="1"/>
        <end position="22"/>
    </location>
</feature>
<feature type="chain" id="PRO_5015521705" evidence="1">
    <location>
        <begin position="23"/>
        <end position="159"/>
    </location>
</feature>
<dbReference type="Pfam" id="PF02469">
    <property type="entry name" value="Fasciclin"/>
    <property type="match status" value="1"/>
</dbReference>
<sequence length="159" mass="16580">MKSLFSFLLLFATISFSTGLHAQDEEMTVASNSIGALVHQNAETTTLAKALDAAGLTAALDGGEGMILMAPTDAAFAALPEGVLEALLLPENAEVLASLLQYHLVDSADEQSTAMLTEVLENGEVTVAGQLEADNGSVYLIDQVLLPADFDVEALIGEN</sequence>
<dbReference type="InterPro" id="IPR050904">
    <property type="entry name" value="Adhesion/Biosynth-related"/>
</dbReference>
<dbReference type="PANTHER" id="PTHR10900">
    <property type="entry name" value="PERIOSTIN-RELATED"/>
    <property type="match status" value="1"/>
</dbReference>
<dbReference type="Gene3D" id="2.30.180.10">
    <property type="entry name" value="FAS1 domain"/>
    <property type="match status" value="1"/>
</dbReference>
<dbReference type="EMBL" id="PTJC01000006">
    <property type="protein sequence ID" value="PPK85975.1"/>
    <property type="molecule type" value="Genomic_DNA"/>
</dbReference>
<protein>
    <submittedName>
        <fullName evidence="3">Putative surface protein with fasciclin (FAS1) repeats</fullName>
    </submittedName>
</protein>
<dbReference type="InterPro" id="IPR000782">
    <property type="entry name" value="FAS1_domain"/>
</dbReference>
<dbReference type="RefSeq" id="WP_104420447.1">
    <property type="nucleotide sequence ID" value="NZ_PTJC01000006.1"/>
</dbReference>
<dbReference type="AlphaFoldDB" id="A0A2S6I480"/>
<keyword evidence="4" id="KW-1185">Reference proteome</keyword>
<gene>
    <name evidence="3" type="ORF">CLV84_2889</name>
</gene>
<name>A0A2S6I480_9BACT</name>
<feature type="domain" description="FAS1" evidence="2">
    <location>
        <begin position="31"/>
        <end position="145"/>
    </location>
</feature>
<keyword evidence="1" id="KW-0732">Signal</keyword>
<dbReference type="Proteomes" id="UP000237662">
    <property type="component" value="Unassembled WGS sequence"/>
</dbReference>
<evidence type="ECO:0000259" key="2">
    <source>
        <dbReference type="PROSITE" id="PS50213"/>
    </source>
</evidence>
<reference evidence="3 4" key="1">
    <citation type="submission" date="2018-02" db="EMBL/GenBank/DDBJ databases">
        <title>Genomic Encyclopedia of Archaeal and Bacterial Type Strains, Phase II (KMG-II): from individual species to whole genera.</title>
        <authorList>
            <person name="Goeker M."/>
        </authorList>
    </citation>
    <scope>NUCLEOTIDE SEQUENCE [LARGE SCALE GENOMIC DNA]</scope>
    <source>
        <strain evidence="3 4">DSM 29526</strain>
    </source>
</reference>
<dbReference type="PROSITE" id="PS50213">
    <property type="entry name" value="FAS1"/>
    <property type="match status" value="1"/>
</dbReference>
<dbReference type="InterPro" id="IPR036378">
    <property type="entry name" value="FAS1_dom_sf"/>
</dbReference>
<evidence type="ECO:0000256" key="1">
    <source>
        <dbReference type="SAM" id="SignalP"/>
    </source>
</evidence>
<evidence type="ECO:0000313" key="3">
    <source>
        <dbReference type="EMBL" id="PPK85975.1"/>
    </source>
</evidence>
<dbReference type="SMART" id="SM00554">
    <property type="entry name" value="FAS1"/>
    <property type="match status" value="1"/>
</dbReference>
<accession>A0A2S6I480</accession>
<dbReference type="SUPFAM" id="SSF82153">
    <property type="entry name" value="FAS1 domain"/>
    <property type="match status" value="1"/>
</dbReference>